<evidence type="ECO:0000313" key="1">
    <source>
        <dbReference type="EMBL" id="QSW88668.1"/>
    </source>
</evidence>
<protein>
    <submittedName>
        <fullName evidence="1">Uncharacterized protein</fullName>
    </submittedName>
</protein>
<accession>A0ABX7QDJ4</accession>
<name>A0ABX7QDJ4_9FLAO</name>
<dbReference type="Proteomes" id="UP000663440">
    <property type="component" value="Chromosome"/>
</dbReference>
<dbReference type="EMBL" id="CP071448">
    <property type="protein sequence ID" value="QSW88668.1"/>
    <property type="molecule type" value="Genomic_DNA"/>
</dbReference>
<keyword evidence="2" id="KW-1185">Reference proteome</keyword>
<gene>
    <name evidence="1" type="ORF">J0383_20805</name>
</gene>
<proteinExistence type="predicted"/>
<dbReference type="RefSeq" id="WP_207295867.1">
    <property type="nucleotide sequence ID" value="NZ_CP071448.1"/>
</dbReference>
<reference evidence="1 2" key="1">
    <citation type="submission" date="2021-03" db="EMBL/GenBank/DDBJ databases">
        <title>Flavobacterium kribbensis sp. nov, an endophytic bacteria, isolated from soybean.</title>
        <authorList>
            <person name="Lee J."/>
            <person name="Seo J."/>
        </authorList>
    </citation>
    <scope>NUCLEOTIDE SEQUENCE [LARGE SCALE GENOMIC DNA]</scope>
    <source>
        <strain evidence="1 2">BB8</strain>
    </source>
</reference>
<evidence type="ECO:0000313" key="2">
    <source>
        <dbReference type="Proteomes" id="UP000663440"/>
    </source>
</evidence>
<organism evidence="1 2">
    <name type="scientific">Flavobacterium endoglycinae</name>
    <dbReference type="NCBI Taxonomy" id="2816357"/>
    <lineage>
        <taxon>Bacteria</taxon>
        <taxon>Pseudomonadati</taxon>
        <taxon>Bacteroidota</taxon>
        <taxon>Flavobacteriia</taxon>
        <taxon>Flavobacteriales</taxon>
        <taxon>Flavobacteriaceae</taxon>
        <taxon>Flavobacterium</taxon>
    </lineage>
</organism>
<sequence length="302" mass="36499">MDIYFIKSGYNSYGGGFKAPFTHLGRIISDRFEAEKIEFSFQEIEIQLAIFSNKPKGNNKEVYTNWFNKLPVYYRGKSMVRVTLPIFKNEEDLNDIFKWIHEVFEIIARKKKKDDVLNVERMKEVLILLETELNKTDLWELNKKYESILRQETIAKRLKERTERQNRVIENKRLIYDLRFYYRFENIDKLYFTPYDHRLCNKILEKLRERKFRLPDYTHIYLSISNSFENALYEAVRVETWFAYGVAVLENYTDYENKNEKEKQRIVFDLLKQGLHDIANIDKLDMDVLNEVLNEVEQGLMK</sequence>